<protein>
    <submittedName>
        <fullName evidence="2">Uncharacterized protein</fullName>
    </submittedName>
</protein>
<dbReference type="EMBL" id="OX465084">
    <property type="protein sequence ID" value="CAI9299470.1"/>
    <property type="molecule type" value="Genomic_DNA"/>
</dbReference>
<dbReference type="Proteomes" id="UP001177003">
    <property type="component" value="Chromosome 8"/>
</dbReference>
<gene>
    <name evidence="2" type="ORF">LSALG_LOCUS38181</name>
</gene>
<evidence type="ECO:0000313" key="3">
    <source>
        <dbReference type="Proteomes" id="UP001177003"/>
    </source>
</evidence>
<reference evidence="2" key="1">
    <citation type="submission" date="2023-04" db="EMBL/GenBank/DDBJ databases">
        <authorList>
            <person name="Vijverberg K."/>
            <person name="Xiong W."/>
            <person name="Schranz E."/>
        </authorList>
    </citation>
    <scope>NUCLEOTIDE SEQUENCE</scope>
</reference>
<evidence type="ECO:0000313" key="2">
    <source>
        <dbReference type="EMBL" id="CAI9299470.1"/>
    </source>
</evidence>
<keyword evidence="3" id="KW-1185">Reference proteome</keyword>
<evidence type="ECO:0000256" key="1">
    <source>
        <dbReference type="SAM" id="MobiDB-lite"/>
    </source>
</evidence>
<dbReference type="AlphaFoldDB" id="A0AA36EN50"/>
<name>A0AA36EN50_LACSI</name>
<proteinExistence type="predicted"/>
<feature type="compositionally biased region" description="Low complexity" evidence="1">
    <location>
        <begin position="65"/>
        <end position="78"/>
    </location>
</feature>
<feature type="region of interest" description="Disordered" evidence="1">
    <location>
        <begin position="65"/>
        <end position="154"/>
    </location>
</feature>
<organism evidence="2 3">
    <name type="scientific">Lactuca saligna</name>
    <name type="common">Willowleaf lettuce</name>
    <dbReference type="NCBI Taxonomy" id="75948"/>
    <lineage>
        <taxon>Eukaryota</taxon>
        <taxon>Viridiplantae</taxon>
        <taxon>Streptophyta</taxon>
        <taxon>Embryophyta</taxon>
        <taxon>Tracheophyta</taxon>
        <taxon>Spermatophyta</taxon>
        <taxon>Magnoliopsida</taxon>
        <taxon>eudicotyledons</taxon>
        <taxon>Gunneridae</taxon>
        <taxon>Pentapetalae</taxon>
        <taxon>asterids</taxon>
        <taxon>campanulids</taxon>
        <taxon>Asterales</taxon>
        <taxon>Asteraceae</taxon>
        <taxon>Cichorioideae</taxon>
        <taxon>Cichorieae</taxon>
        <taxon>Lactucinae</taxon>
        <taxon>Lactuca</taxon>
    </lineage>
</organism>
<sequence>MISPQQSIPPTHVSLAQPPLLQVTTPAYQGHPKARSFRTHPLHYPNLCASLFDGSSASSSINWISTQTASADTSSSSSRVQRLLIDGNPFNGREDDDEDDTSNDTSARAPSDKARGRSTYMLDKRAKTTDASTYRPDKRAKTTDASTNRPDKSS</sequence>
<accession>A0AA36EN50</accession>